<name>A0A174MU96_9FIRM</name>
<dbReference type="NCBIfam" id="TIGR00104">
    <property type="entry name" value="tRNA_TsaA"/>
    <property type="match status" value="1"/>
</dbReference>
<protein>
    <submittedName>
        <fullName evidence="4">Putative methyltransferase, YaeB/AF_0241 family</fullName>
    </submittedName>
</protein>
<reference evidence="4 5" key="1">
    <citation type="submission" date="2015-09" db="EMBL/GenBank/DDBJ databases">
        <authorList>
            <consortium name="Pathogen Informatics"/>
        </authorList>
    </citation>
    <scope>NUCLEOTIDE SEQUENCE [LARGE SCALE GENOMIC DNA]</scope>
    <source>
        <strain evidence="4 5">2789STDY5834876</strain>
    </source>
</reference>
<dbReference type="InterPro" id="IPR023368">
    <property type="entry name" value="UPF0066_cons_site"/>
</dbReference>
<evidence type="ECO:0000256" key="2">
    <source>
        <dbReference type="ARBA" id="ARBA00033753"/>
    </source>
</evidence>
<dbReference type="PANTHER" id="PTHR12818">
    <property type="entry name" value="TRNA (ADENINE(37)-N6)-METHYLTRANSFERASE"/>
    <property type="match status" value="1"/>
</dbReference>
<sequence>MTSLYTLKTIAHIQSDFPEKFGIPRQSGLVESLKAKLIFEPDYRNPDALRGLEDYSHIWLIWGFSESIRDEWSPTVRPPRLGGNQRMGVFATRSPFRPNPVGLSCVRLEGISTTPDFGPVLHICGADLMDGTPVFDIKPYLPYVDSHPNAQGGFGSRQAGYSLNVDCPPACLELIPEQCRSALMEILAQDPRPSYQKDPARIYGMKYAGMNIRFYVENDELHICGVERL</sequence>
<keyword evidence="4" id="KW-0489">Methyltransferase</keyword>
<dbReference type="InterPro" id="IPR023370">
    <property type="entry name" value="TrmO-like_N"/>
</dbReference>
<dbReference type="SUPFAM" id="SSF118196">
    <property type="entry name" value="YaeB-like"/>
    <property type="match status" value="1"/>
</dbReference>
<evidence type="ECO:0000259" key="3">
    <source>
        <dbReference type="PROSITE" id="PS51668"/>
    </source>
</evidence>
<dbReference type="Gene3D" id="2.40.30.70">
    <property type="entry name" value="YaeB-like"/>
    <property type="match status" value="1"/>
</dbReference>
<proteinExistence type="inferred from homology"/>
<gene>
    <name evidence="4" type="ORF">ERS852491_05053</name>
</gene>
<dbReference type="InterPro" id="IPR036413">
    <property type="entry name" value="YaeB-like_sf"/>
</dbReference>
<organism evidence="4 5">
    <name type="scientific">Faecalicatena contorta</name>
    <dbReference type="NCBI Taxonomy" id="39482"/>
    <lineage>
        <taxon>Bacteria</taxon>
        <taxon>Bacillati</taxon>
        <taxon>Bacillota</taxon>
        <taxon>Clostridia</taxon>
        <taxon>Lachnospirales</taxon>
        <taxon>Lachnospiraceae</taxon>
        <taxon>Faecalicatena</taxon>
    </lineage>
</organism>
<evidence type="ECO:0000256" key="1">
    <source>
        <dbReference type="ARBA" id="ARBA00022691"/>
    </source>
</evidence>
<dbReference type="Gene3D" id="3.30.2310.10">
    <property type="entry name" value="YaeB-like"/>
    <property type="match status" value="1"/>
</dbReference>
<dbReference type="PANTHER" id="PTHR12818:SF0">
    <property type="entry name" value="TRNA (ADENINE(37)-N6)-METHYLTRANSFERASE"/>
    <property type="match status" value="1"/>
</dbReference>
<dbReference type="AlphaFoldDB" id="A0A174MU96"/>
<dbReference type="InterPro" id="IPR036414">
    <property type="entry name" value="YaeB_N_sf"/>
</dbReference>
<feature type="domain" description="TsaA-like" evidence="3">
    <location>
        <begin position="7"/>
        <end position="149"/>
    </location>
</feature>
<dbReference type="InterPro" id="IPR040372">
    <property type="entry name" value="YaeB-like"/>
</dbReference>
<dbReference type="PROSITE" id="PS51668">
    <property type="entry name" value="TSAA_2"/>
    <property type="match status" value="1"/>
</dbReference>
<keyword evidence="4" id="KW-0808">Transferase</keyword>
<dbReference type="EMBL" id="CYZU01000097">
    <property type="protein sequence ID" value="CUP39843.1"/>
    <property type="molecule type" value="Genomic_DNA"/>
</dbReference>
<accession>A0A174MU96</accession>
<dbReference type="GO" id="GO:0008168">
    <property type="term" value="F:methyltransferase activity"/>
    <property type="evidence" value="ECO:0007669"/>
    <property type="project" value="UniProtKB-KW"/>
</dbReference>
<evidence type="ECO:0000313" key="5">
    <source>
        <dbReference type="Proteomes" id="UP000095544"/>
    </source>
</evidence>
<evidence type="ECO:0000313" key="4">
    <source>
        <dbReference type="EMBL" id="CUP39843.1"/>
    </source>
</evidence>
<dbReference type="RefSeq" id="WP_055155332.1">
    <property type="nucleotide sequence ID" value="NZ_CYZU01000097.1"/>
</dbReference>
<dbReference type="InterPro" id="IPR041369">
    <property type="entry name" value="TrmO_C"/>
</dbReference>
<dbReference type="PROSITE" id="PS01318">
    <property type="entry name" value="TSAA_1"/>
    <property type="match status" value="1"/>
</dbReference>
<keyword evidence="1" id="KW-0949">S-adenosyl-L-methionine</keyword>
<comment type="similarity">
    <text evidence="2">Belongs to the tRNA methyltransferase O family.</text>
</comment>
<dbReference type="GO" id="GO:0032259">
    <property type="term" value="P:methylation"/>
    <property type="evidence" value="ECO:0007669"/>
    <property type="project" value="UniProtKB-KW"/>
</dbReference>
<dbReference type="Proteomes" id="UP000095544">
    <property type="component" value="Unassembled WGS sequence"/>
</dbReference>
<dbReference type="Pfam" id="PF01980">
    <property type="entry name" value="TrmO_N"/>
    <property type="match status" value="1"/>
</dbReference>
<dbReference type="OrthoDB" id="9804309at2"/>
<dbReference type="CDD" id="cd09281">
    <property type="entry name" value="UPF0066"/>
    <property type="match status" value="1"/>
</dbReference>
<dbReference type="Pfam" id="PF18389">
    <property type="entry name" value="TrmO_C"/>
    <property type="match status" value="1"/>
</dbReference>